<dbReference type="AlphaFoldDB" id="A0A1M5TJL6"/>
<dbReference type="Proteomes" id="UP000242520">
    <property type="component" value="Unassembled WGS sequence"/>
</dbReference>
<proteinExistence type="predicted"/>
<gene>
    <name evidence="1" type="ORF">SAMN02744040_02200</name>
</gene>
<reference evidence="2" key="1">
    <citation type="submission" date="2016-11" db="EMBL/GenBank/DDBJ databases">
        <authorList>
            <person name="Varghese N."/>
            <person name="Submissions S."/>
        </authorList>
    </citation>
    <scope>NUCLEOTIDE SEQUENCE [LARGE SCALE GENOMIC DNA]</scope>
    <source>
        <strain evidence="2">DSM 15285</strain>
    </source>
</reference>
<sequence>MKEKQICYICNRECENWIEILGSYVCRDCEQEMINEDASELKMEYYRSRLKSLWRNNIS</sequence>
<keyword evidence="2" id="KW-1185">Reference proteome</keyword>
<accession>A0A1M5TJL6</accession>
<protein>
    <submittedName>
        <fullName evidence="1">Inhibitor of sigma-G Gin</fullName>
    </submittedName>
</protein>
<dbReference type="OrthoDB" id="1753657at2"/>
<dbReference type="STRING" id="1123350.SAMN02744040_02200"/>
<dbReference type="InterPro" id="IPR019700">
    <property type="entry name" value="Sigma-G_inhibitor_Gin"/>
</dbReference>
<dbReference type="Pfam" id="PF10764">
    <property type="entry name" value="Gin"/>
    <property type="match status" value="1"/>
</dbReference>
<evidence type="ECO:0000313" key="1">
    <source>
        <dbReference type="EMBL" id="SHH50871.1"/>
    </source>
</evidence>
<dbReference type="EMBL" id="FQXH01000035">
    <property type="protein sequence ID" value="SHH50871.1"/>
    <property type="molecule type" value="Genomic_DNA"/>
</dbReference>
<evidence type="ECO:0000313" key="2">
    <source>
        <dbReference type="Proteomes" id="UP000242520"/>
    </source>
</evidence>
<dbReference type="RefSeq" id="WP_072726373.1">
    <property type="nucleotide sequence ID" value="NZ_FQXH01000035.1"/>
</dbReference>
<organism evidence="1 2">
    <name type="scientific">Tepidibacter thalassicus DSM 15285</name>
    <dbReference type="NCBI Taxonomy" id="1123350"/>
    <lineage>
        <taxon>Bacteria</taxon>
        <taxon>Bacillati</taxon>
        <taxon>Bacillota</taxon>
        <taxon>Clostridia</taxon>
        <taxon>Peptostreptococcales</taxon>
        <taxon>Peptostreptococcaceae</taxon>
        <taxon>Tepidibacter</taxon>
    </lineage>
</organism>
<name>A0A1M5TJL6_9FIRM</name>